<evidence type="ECO:0000256" key="4">
    <source>
        <dbReference type="ARBA" id="ARBA00006252"/>
    </source>
</evidence>
<comment type="subunit">
    <text evidence="5">Homodimer.</text>
</comment>
<keyword evidence="11" id="KW-0862">Zinc</keyword>
<dbReference type="GO" id="GO:0001512">
    <property type="term" value="F:dihydronicotinamide riboside quinone reductase activity"/>
    <property type="evidence" value="ECO:0007669"/>
    <property type="project" value="UniProtKB-EC"/>
</dbReference>
<evidence type="ECO:0000256" key="13">
    <source>
        <dbReference type="ARBA" id="ARBA00052759"/>
    </source>
</evidence>
<dbReference type="GO" id="GO:0003955">
    <property type="term" value="F:NAD(P)H dehydrogenase (quinone) activity"/>
    <property type="evidence" value="ECO:0007669"/>
    <property type="project" value="TreeGrafter"/>
</dbReference>
<evidence type="ECO:0000256" key="6">
    <source>
        <dbReference type="ARBA" id="ARBA00022490"/>
    </source>
</evidence>
<dbReference type="GO" id="GO:0005829">
    <property type="term" value="C:cytosol"/>
    <property type="evidence" value="ECO:0007669"/>
    <property type="project" value="TreeGrafter"/>
</dbReference>
<dbReference type="InterPro" id="IPR003680">
    <property type="entry name" value="Flavodoxin_fold"/>
</dbReference>
<sequence length="371" mass="41833">MSFQIQNGSAEGQAIYTEEPITPGSAKSLVNTFESWNFVTKTERQRDIPNEREFDTKDVKAVFQNGVQSPLSPGREKPGTGKIPARTLVQAFESGDLVDTAERKNILMVYAHEEPKSFNGSMKDLAVQALKRQGHNVEVSDLYEMNFEPRTTKKDIKGNPKDKDYFKYPVEAGIAFANDNLSDDIKAEQDKVRAANLIIFQFPIAWGSFPAIMKGWLDRVLCYGFAYGDGKFMDASPLNGKKVLLSFTTGCPAEFYTNTGLLGDMDILLWPMQNNLRFCGFDILAPQIVYAPAHCEEKDRDAIIEAWQTRLKGLIKEKPVRFIPLEDFDKNKMYQLSDTFFEKPIAKGKYGPTVGQHDGKPIPIKGMREAW</sequence>
<evidence type="ECO:0000313" key="22">
    <source>
        <dbReference type="Proteomes" id="UP000749559"/>
    </source>
</evidence>
<evidence type="ECO:0000256" key="16">
    <source>
        <dbReference type="ARBA" id="ARBA00073982"/>
    </source>
</evidence>
<evidence type="ECO:0000256" key="15">
    <source>
        <dbReference type="ARBA" id="ARBA00066401"/>
    </source>
</evidence>
<evidence type="ECO:0000256" key="11">
    <source>
        <dbReference type="ARBA" id="ARBA00022833"/>
    </source>
</evidence>
<keyword evidence="12" id="KW-0560">Oxidoreductase</keyword>
<evidence type="ECO:0000256" key="3">
    <source>
        <dbReference type="ARBA" id="ARBA00004496"/>
    </source>
</evidence>
<evidence type="ECO:0000256" key="1">
    <source>
        <dbReference type="ARBA" id="ARBA00001947"/>
    </source>
</evidence>
<organism evidence="21 22">
    <name type="scientific">Owenia fusiformis</name>
    <name type="common">Polychaete worm</name>
    <dbReference type="NCBI Taxonomy" id="6347"/>
    <lineage>
        <taxon>Eukaryota</taxon>
        <taxon>Metazoa</taxon>
        <taxon>Spiralia</taxon>
        <taxon>Lophotrochozoa</taxon>
        <taxon>Annelida</taxon>
        <taxon>Polychaeta</taxon>
        <taxon>Sedentaria</taxon>
        <taxon>Canalipalpata</taxon>
        <taxon>Sabellida</taxon>
        <taxon>Oweniida</taxon>
        <taxon>Oweniidae</taxon>
        <taxon>Owenia</taxon>
    </lineage>
</organism>
<keyword evidence="6" id="KW-0963">Cytoplasm</keyword>
<evidence type="ECO:0000256" key="10">
    <source>
        <dbReference type="ARBA" id="ARBA00022827"/>
    </source>
</evidence>
<dbReference type="EMBL" id="CAIIXF020000002">
    <property type="protein sequence ID" value="CAH1778452.1"/>
    <property type="molecule type" value="Genomic_DNA"/>
</dbReference>
<protein>
    <recommendedName>
        <fullName evidence="16">Ribosyldihydronicotinamide dehydrogenase [quinone]</fullName>
        <ecNumber evidence="15">1.10.5.1</ecNumber>
    </recommendedName>
    <alternativeName>
        <fullName evidence="19">NRH dehydrogenase [quinone] 2</fullName>
    </alternativeName>
    <alternativeName>
        <fullName evidence="18">NRH:quinone oxidoreductase 2</fullName>
    </alternativeName>
    <alternativeName>
        <fullName evidence="17">Quinone reductase 2</fullName>
    </alternativeName>
</protein>
<gene>
    <name evidence="21" type="ORF">OFUS_LOCUS5367</name>
</gene>
<reference evidence="21" key="1">
    <citation type="submission" date="2022-03" db="EMBL/GenBank/DDBJ databases">
        <authorList>
            <person name="Martin C."/>
        </authorList>
    </citation>
    <scope>NUCLEOTIDE SEQUENCE</scope>
</reference>
<comment type="catalytic activity">
    <reaction evidence="13">
        <text>1-(beta-D-ribofuranosyl)-1,4-dihydronicotinamide + a quinone + H(+) = beta-nicotinamide D-riboside + a quinol</text>
        <dbReference type="Rhea" id="RHEA:12364"/>
        <dbReference type="ChEBI" id="CHEBI:15378"/>
        <dbReference type="ChEBI" id="CHEBI:15927"/>
        <dbReference type="ChEBI" id="CHEBI:24646"/>
        <dbReference type="ChEBI" id="CHEBI:55458"/>
        <dbReference type="ChEBI" id="CHEBI:132124"/>
        <dbReference type="EC" id="1.10.5.1"/>
    </reaction>
</comment>
<dbReference type="EC" id="1.10.5.1" evidence="15"/>
<comment type="similarity">
    <text evidence="4">Belongs to the NAD(P)H dehydrogenase (quinone) family.</text>
</comment>
<dbReference type="GO" id="GO:0046872">
    <property type="term" value="F:metal ion binding"/>
    <property type="evidence" value="ECO:0007669"/>
    <property type="project" value="UniProtKB-KW"/>
</dbReference>
<dbReference type="InterPro" id="IPR029039">
    <property type="entry name" value="Flavoprotein-like_sf"/>
</dbReference>
<keyword evidence="9" id="KW-0479">Metal-binding</keyword>
<comment type="subcellular location">
    <subcellularLocation>
        <location evidence="3">Cytoplasm</location>
    </subcellularLocation>
</comment>
<accession>A0A8J1TJU1</accession>
<dbReference type="Pfam" id="PF02525">
    <property type="entry name" value="Flavodoxin_2"/>
    <property type="match status" value="1"/>
</dbReference>
<comment type="cofactor">
    <cofactor evidence="1">
        <name>Zn(2+)</name>
        <dbReference type="ChEBI" id="CHEBI:29105"/>
    </cofactor>
</comment>
<evidence type="ECO:0000256" key="9">
    <source>
        <dbReference type="ARBA" id="ARBA00022723"/>
    </source>
</evidence>
<dbReference type="FunFam" id="3.40.50.360:FF:000030">
    <property type="entry name" value="ribosyldihydronicotinamide dehydrogenase [quinone]"/>
    <property type="match status" value="1"/>
</dbReference>
<name>A0A8J1TJU1_OWEFU</name>
<evidence type="ECO:0000256" key="12">
    <source>
        <dbReference type="ARBA" id="ARBA00023002"/>
    </source>
</evidence>
<comment type="cofactor">
    <cofactor evidence="2">
        <name>FAD</name>
        <dbReference type="ChEBI" id="CHEBI:57692"/>
    </cofactor>
</comment>
<dbReference type="Gene3D" id="3.40.50.360">
    <property type="match status" value="1"/>
</dbReference>
<evidence type="ECO:0000256" key="2">
    <source>
        <dbReference type="ARBA" id="ARBA00001974"/>
    </source>
</evidence>
<dbReference type="SUPFAM" id="SSF52218">
    <property type="entry name" value="Flavoproteins"/>
    <property type="match status" value="1"/>
</dbReference>
<keyword evidence="7" id="KW-0597">Phosphoprotein</keyword>
<evidence type="ECO:0000256" key="17">
    <source>
        <dbReference type="ARBA" id="ARBA00077622"/>
    </source>
</evidence>
<keyword evidence="10" id="KW-0274">FAD</keyword>
<evidence type="ECO:0000256" key="18">
    <source>
        <dbReference type="ARBA" id="ARBA00077696"/>
    </source>
</evidence>
<dbReference type="InterPro" id="IPR051545">
    <property type="entry name" value="NAD(P)H_dehydrogenase_qn"/>
</dbReference>
<evidence type="ECO:0000256" key="8">
    <source>
        <dbReference type="ARBA" id="ARBA00022630"/>
    </source>
</evidence>
<evidence type="ECO:0000256" key="14">
    <source>
        <dbReference type="ARBA" id="ARBA00054856"/>
    </source>
</evidence>
<dbReference type="OrthoDB" id="6138703at2759"/>
<evidence type="ECO:0000259" key="20">
    <source>
        <dbReference type="Pfam" id="PF02525"/>
    </source>
</evidence>
<dbReference type="PANTHER" id="PTHR10204:SF33">
    <property type="entry name" value="RIBOSYLDIHYDRONICOTINAMIDE DEHYDROGENASE [QUINONE]"/>
    <property type="match status" value="1"/>
</dbReference>
<evidence type="ECO:0000256" key="5">
    <source>
        <dbReference type="ARBA" id="ARBA00011738"/>
    </source>
</evidence>
<keyword evidence="22" id="KW-1185">Reference proteome</keyword>
<dbReference type="Proteomes" id="UP000749559">
    <property type="component" value="Unassembled WGS sequence"/>
</dbReference>
<dbReference type="AlphaFoldDB" id="A0A8J1TJU1"/>
<proteinExistence type="inferred from homology"/>
<evidence type="ECO:0000256" key="19">
    <source>
        <dbReference type="ARBA" id="ARBA00083661"/>
    </source>
</evidence>
<comment type="caution">
    <text evidence="21">The sequence shown here is derived from an EMBL/GenBank/DDBJ whole genome shotgun (WGS) entry which is preliminary data.</text>
</comment>
<keyword evidence="8" id="KW-0285">Flavoprotein</keyword>
<evidence type="ECO:0000313" key="21">
    <source>
        <dbReference type="EMBL" id="CAH1778452.1"/>
    </source>
</evidence>
<dbReference type="PANTHER" id="PTHR10204">
    <property type="entry name" value="NAD P H OXIDOREDUCTASE-RELATED"/>
    <property type="match status" value="1"/>
</dbReference>
<evidence type="ECO:0000256" key="7">
    <source>
        <dbReference type="ARBA" id="ARBA00022553"/>
    </source>
</evidence>
<comment type="function">
    <text evidence="14">The enzyme apparently serves as a quinone reductase in connection with conjugation reactions of hydroquinones involved in detoxification pathways as well as in biosynthetic processes such as the vitamin K-dependent gamma-carboxylation of glutamate residues in prothrombin synthesis.</text>
</comment>
<feature type="domain" description="Flavodoxin-like fold" evidence="20">
    <location>
        <begin position="104"/>
        <end position="310"/>
    </location>
</feature>